<feature type="transmembrane region" description="Helical" evidence="7">
    <location>
        <begin position="437"/>
        <end position="456"/>
    </location>
</feature>
<proteinExistence type="predicted"/>
<evidence type="ECO:0000256" key="5">
    <source>
        <dbReference type="ARBA" id="ARBA00023136"/>
    </source>
</evidence>
<keyword evidence="4 7" id="KW-1133">Transmembrane helix</keyword>
<feature type="transmembrane region" description="Helical" evidence="7">
    <location>
        <begin position="122"/>
        <end position="140"/>
    </location>
</feature>
<dbReference type="SUPFAM" id="SSF103473">
    <property type="entry name" value="MFS general substrate transporter"/>
    <property type="match status" value="1"/>
</dbReference>
<dbReference type="PANTHER" id="PTHR43791">
    <property type="entry name" value="PERMEASE-RELATED"/>
    <property type="match status" value="1"/>
</dbReference>
<dbReference type="Proteomes" id="UP000076842">
    <property type="component" value="Unassembled WGS sequence"/>
</dbReference>
<evidence type="ECO:0000313" key="10">
    <source>
        <dbReference type="Proteomes" id="UP000076842"/>
    </source>
</evidence>
<dbReference type="PANTHER" id="PTHR43791:SF19">
    <property type="entry name" value="TRANSPORTER, PUTATIVE (AFU_ORTHOLOGUE AFUA_1G01812)-RELATED"/>
    <property type="match status" value="1"/>
</dbReference>
<feature type="domain" description="Major facilitator superfamily (MFS) profile" evidence="8">
    <location>
        <begin position="56"/>
        <end position="460"/>
    </location>
</feature>
<feature type="transmembrane region" description="Helical" evidence="7">
    <location>
        <begin position="215"/>
        <end position="237"/>
    </location>
</feature>
<evidence type="ECO:0000256" key="6">
    <source>
        <dbReference type="SAM" id="MobiDB-lite"/>
    </source>
</evidence>
<dbReference type="Pfam" id="PF07690">
    <property type="entry name" value="MFS_1"/>
    <property type="match status" value="1"/>
</dbReference>
<dbReference type="EMBL" id="KV423952">
    <property type="protein sequence ID" value="KZT58300.1"/>
    <property type="molecule type" value="Genomic_DNA"/>
</dbReference>
<keyword evidence="5 7" id="KW-0472">Membrane</keyword>
<feature type="region of interest" description="Disordered" evidence="6">
    <location>
        <begin position="466"/>
        <end position="485"/>
    </location>
</feature>
<evidence type="ECO:0000256" key="7">
    <source>
        <dbReference type="SAM" id="Phobius"/>
    </source>
</evidence>
<protein>
    <submittedName>
        <fullName evidence="9">MFS general substrate transporter</fullName>
    </submittedName>
</protein>
<feature type="transmembrane region" description="Helical" evidence="7">
    <location>
        <begin position="56"/>
        <end position="74"/>
    </location>
</feature>
<evidence type="ECO:0000313" key="9">
    <source>
        <dbReference type="EMBL" id="KZT58300.1"/>
    </source>
</evidence>
<feature type="transmembrane region" description="Helical" evidence="7">
    <location>
        <begin position="284"/>
        <end position="306"/>
    </location>
</feature>
<evidence type="ECO:0000256" key="1">
    <source>
        <dbReference type="ARBA" id="ARBA00004141"/>
    </source>
</evidence>
<dbReference type="Gene3D" id="1.20.1250.20">
    <property type="entry name" value="MFS general substrate transporter like domains"/>
    <property type="match status" value="1"/>
</dbReference>
<dbReference type="GO" id="GO:0016020">
    <property type="term" value="C:membrane"/>
    <property type="evidence" value="ECO:0007669"/>
    <property type="project" value="UniProtKB-SubCell"/>
</dbReference>
<dbReference type="PROSITE" id="PS50850">
    <property type="entry name" value="MFS"/>
    <property type="match status" value="1"/>
</dbReference>
<dbReference type="AlphaFoldDB" id="A0A165GNZ2"/>
<evidence type="ECO:0000256" key="3">
    <source>
        <dbReference type="ARBA" id="ARBA00022692"/>
    </source>
</evidence>
<evidence type="ECO:0000256" key="4">
    <source>
        <dbReference type="ARBA" id="ARBA00022989"/>
    </source>
</evidence>
<dbReference type="FunFam" id="1.20.1250.20:FF:000034">
    <property type="entry name" value="MFS general substrate transporter"/>
    <property type="match status" value="1"/>
</dbReference>
<evidence type="ECO:0000256" key="2">
    <source>
        <dbReference type="ARBA" id="ARBA00022448"/>
    </source>
</evidence>
<feature type="transmembrane region" description="Helical" evidence="7">
    <location>
        <begin position="152"/>
        <end position="170"/>
    </location>
</feature>
<keyword evidence="3 7" id="KW-0812">Transmembrane</keyword>
<dbReference type="OrthoDB" id="9971669at2759"/>
<comment type="subcellular location">
    <subcellularLocation>
        <location evidence="1">Membrane</location>
        <topology evidence="1">Multi-pass membrane protein</topology>
    </subcellularLocation>
</comment>
<dbReference type="InterPro" id="IPR036259">
    <property type="entry name" value="MFS_trans_sf"/>
</dbReference>
<feature type="transmembrane region" description="Helical" evidence="7">
    <location>
        <begin position="182"/>
        <end position="203"/>
    </location>
</feature>
<keyword evidence="10" id="KW-1185">Reference proteome</keyword>
<feature type="transmembrane region" description="Helical" evidence="7">
    <location>
        <begin position="326"/>
        <end position="343"/>
    </location>
</feature>
<dbReference type="InParanoid" id="A0A165GNZ2"/>
<gene>
    <name evidence="9" type="ORF">CALCODRAFT_468517</name>
</gene>
<dbReference type="STRING" id="1353952.A0A165GNZ2"/>
<sequence>MAKLDLPELSVEIDNALRSPTDSSKKAPSVEVCVVPETQAANISEKTLLRKLDWSLIPWLALLFFLSFLDRTSIGNAKLYNMETDLNITDNQYLIALTIFFIPYSLIETPSNILLKRLRPSLYLSWMMLLWGIMMTIQGLVKDYGGLVTMRFLLGFTEGGLFPGITYYLSIWYRREEFGIRLAFFFCAATVSGAFGGLIAAAISDMNGDGGKAAWAWIFLIQGFVTIVVGALSFLVLQDFPDTAKFITEEEREAVIQRLEQNDGFTVVGEKIQMKYVMQSFLDWKTWVGSIIYAGVEVPIYASALFTPSIINQLGYTATPANLLSVPVYVWACILCLSVGYTADRLRTRGIFNLPDKGAVGAAGYIILIFSRNAGLSYFGVYLGTVETDDVCRALVSNNVEGSLKRGVSLGIVIGLGNLNGIYRAQYQPWYTMSHGIVLLYVLLCFTGTAVMMVFLKRENDARDRGERSETIGMKGDGPENRNGTFETVGQAKLMKGDEWSGFRYTL</sequence>
<feature type="transmembrane region" description="Helical" evidence="7">
    <location>
        <begin position="94"/>
        <end position="115"/>
    </location>
</feature>
<evidence type="ECO:0000259" key="8">
    <source>
        <dbReference type="PROSITE" id="PS50850"/>
    </source>
</evidence>
<dbReference type="GO" id="GO:0022857">
    <property type="term" value="F:transmembrane transporter activity"/>
    <property type="evidence" value="ECO:0007669"/>
    <property type="project" value="InterPro"/>
</dbReference>
<keyword evidence="2" id="KW-0813">Transport</keyword>
<organism evidence="9 10">
    <name type="scientific">Calocera cornea HHB12733</name>
    <dbReference type="NCBI Taxonomy" id="1353952"/>
    <lineage>
        <taxon>Eukaryota</taxon>
        <taxon>Fungi</taxon>
        <taxon>Dikarya</taxon>
        <taxon>Basidiomycota</taxon>
        <taxon>Agaricomycotina</taxon>
        <taxon>Dacrymycetes</taxon>
        <taxon>Dacrymycetales</taxon>
        <taxon>Dacrymycetaceae</taxon>
        <taxon>Calocera</taxon>
    </lineage>
</organism>
<dbReference type="InterPro" id="IPR011701">
    <property type="entry name" value="MFS"/>
</dbReference>
<name>A0A165GNZ2_9BASI</name>
<accession>A0A165GNZ2</accession>
<dbReference type="InterPro" id="IPR020846">
    <property type="entry name" value="MFS_dom"/>
</dbReference>
<reference evidence="9 10" key="1">
    <citation type="journal article" date="2016" name="Mol. Biol. Evol.">
        <title>Comparative Genomics of Early-Diverging Mushroom-Forming Fungi Provides Insights into the Origins of Lignocellulose Decay Capabilities.</title>
        <authorList>
            <person name="Nagy L.G."/>
            <person name="Riley R."/>
            <person name="Tritt A."/>
            <person name="Adam C."/>
            <person name="Daum C."/>
            <person name="Floudas D."/>
            <person name="Sun H."/>
            <person name="Yadav J.S."/>
            <person name="Pangilinan J."/>
            <person name="Larsson K.H."/>
            <person name="Matsuura K."/>
            <person name="Barry K."/>
            <person name="Labutti K."/>
            <person name="Kuo R."/>
            <person name="Ohm R.A."/>
            <person name="Bhattacharya S.S."/>
            <person name="Shirouzu T."/>
            <person name="Yoshinaga Y."/>
            <person name="Martin F.M."/>
            <person name="Grigoriev I.V."/>
            <person name="Hibbett D.S."/>
        </authorList>
    </citation>
    <scope>NUCLEOTIDE SEQUENCE [LARGE SCALE GENOMIC DNA]</scope>
    <source>
        <strain evidence="9 10">HHB12733</strain>
    </source>
</reference>